<dbReference type="InterPro" id="IPR036856">
    <property type="entry name" value="Ald_Oxase/Xan_DH_a/b_sf"/>
</dbReference>
<dbReference type="RefSeq" id="WP_002654066.1">
    <property type="nucleotide sequence ID" value="NZ_CH672377.1"/>
</dbReference>
<dbReference type="InterPro" id="IPR046867">
    <property type="entry name" value="AldOxase/xan_DH_MoCoBD2"/>
</dbReference>
<protein>
    <submittedName>
        <fullName evidence="4">4-Hydroxybenzoyl-CoA reductase alpha-subunit</fullName>
    </submittedName>
</protein>
<dbReference type="InterPro" id="IPR016208">
    <property type="entry name" value="Ald_Oxase/xanthine_DH-like"/>
</dbReference>
<dbReference type="Gene3D" id="3.30.365.10">
    <property type="entry name" value="Aldehyde oxidase/xanthine dehydrogenase, molybdopterin binding domain"/>
    <property type="match status" value="4"/>
</dbReference>
<reference evidence="4 5" key="1">
    <citation type="submission" date="2006-02" db="EMBL/GenBank/DDBJ databases">
        <authorList>
            <person name="Amann R."/>
            <person name="Ferriera S."/>
            <person name="Johnson J."/>
            <person name="Kravitz S."/>
            <person name="Halpern A."/>
            <person name="Remington K."/>
            <person name="Beeson K."/>
            <person name="Tran B."/>
            <person name="Rogers Y.-H."/>
            <person name="Friedman R."/>
            <person name="Venter J.C."/>
        </authorList>
    </citation>
    <scope>NUCLEOTIDE SEQUENCE [LARGE SCALE GENOMIC DNA]</scope>
    <source>
        <strain evidence="4 5">DSM 3645</strain>
    </source>
</reference>
<feature type="domain" description="Aldehyde oxidase/xanthine dehydrogenase a/b hammerhead" evidence="3">
    <location>
        <begin position="31"/>
        <end position="146"/>
    </location>
</feature>
<dbReference type="SMART" id="SM01008">
    <property type="entry name" value="Ald_Xan_dh_C"/>
    <property type="match status" value="1"/>
</dbReference>
<dbReference type="STRING" id="314230.DSM3645_02358"/>
<dbReference type="GO" id="GO:0016491">
    <property type="term" value="F:oxidoreductase activity"/>
    <property type="evidence" value="ECO:0007669"/>
    <property type="project" value="UniProtKB-KW"/>
</dbReference>
<evidence type="ECO:0000256" key="1">
    <source>
        <dbReference type="ARBA" id="ARBA00022505"/>
    </source>
</evidence>
<dbReference type="OrthoDB" id="221297at2"/>
<dbReference type="Proteomes" id="UP000004358">
    <property type="component" value="Unassembled WGS sequence"/>
</dbReference>
<keyword evidence="2" id="KW-0560">Oxidoreductase</keyword>
<dbReference type="PANTHER" id="PTHR11908">
    <property type="entry name" value="XANTHINE DEHYDROGENASE"/>
    <property type="match status" value="1"/>
</dbReference>
<dbReference type="eggNOG" id="COG1529">
    <property type="taxonomic scope" value="Bacteria"/>
</dbReference>
<dbReference type="Pfam" id="PF01315">
    <property type="entry name" value="Ald_Xan_dh_C"/>
    <property type="match status" value="1"/>
</dbReference>
<evidence type="ECO:0000313" key="5">
    <source>
        <dbReference type="Proteomes" id="UP000004358"/>
    </source>
</evidence>
<accession>A3ZVD5</accession>
<evidence type="ECO:0000256" key="2">
    <source>
        <dbReference type="ARBA" id="ARBA00023002"/>
    </source>
</evidence>
<name>A3ZVD5_9BACT</name>
<evidence type="ECO:0000313" key="4">
    <source>
        <dbReference type="EMBL" id="EAQ79281.1"/>
    </source>
</evidence>
<dbReference type="PANTHER" id="PTHR11908:SF132">
    <property type="entry name" value="ALDEHYDE OXIDASE 1-RELATED"/>
    <property type="match status" value="1"/>
</dbReference>
<dbReference type="GO" id="GO:0005506">
    <property type="term" value="F:iron ion binding"/>
    <property type="evidence" value="ECO:0007669"/>
    <property type="project" value="InterPro"/>
</dbReference>
<dbReference type="InterPro" id="IPR000674">
    <property type="entry name" value="Ald_Oxase/Xan_DH_a/b"/>
</dbReference>
<dbReference type="Gene3D" id="3.90.1170.50">
    <property type="entry name" value="Aldehyde oxidase/xanthine dehydrogenase, a/b hammerhead"/>
    <property type="match status" value="1"/>
</dbReference>
<dbReference type="SUPFAM" id="SSF56003">
    <property type="entry name" value="Molybdenum cofactor-binding domain"/>
    <property type="match status" value="1"/>
</dbReference>
<organism evidence="4 5">
    <name type="scientific">Blastopirellula marina DSM 3645</name>
    <dbReference type="NCBI Taxonomy" id="314230"/>
    <lineage>
        <taxon>Bacteria</taxon>
        <taxon>Pseudomonadati</taxon>
        <taxon>Planctomycetota</taxon>
        <taxon>Planctomycetia</taxon>
        <taxon>Pirellulales</taxon>
        <taxon>Pirellulaceae</taxon>
        <taxon>Blastopirellula</taxon>
    </lineage>
</organism>
<dbReference type="AlphaFoldDB" id="A3ZVD5"/>
<dbReference type="Pfam" id="PF02738">
    <property type="entry name" value="MoCoBD_1"/>
    <property type="match status" value="1"/>
</dbReference>
<keyword evidence="1" id="KW-0500">Molybdenum</keyword>
<proteinExistence type="predicted"/>
<dbReference type="SUPFAM" id="SSF54665">
    <property type="entry name" value="CO dehydrogenase molybdoprotein N-domain-like"/>
    <property type="match status" value="1"/>
</dbReference>
<evidence type="ECO:0000259" key="3">
    <source>
        <dbReference type="SMART" id="SM01008"/>
    </source>
</evidence>
<sequence length="757" mass="80736">MSDISPISYSDKTFKVIGTRPVRHDGADKVTGRALYGADVQLPGALHGKVLRSPHAHARIKLIDTSIAEKIEGVYAVATGKDWPDLVDKIADLGEGAVHLKDLSENCLAVDKVLYKGHAIAAVAARDVHIAEAAIAAIRVDYELLPAVTSVLDAMKPGAPILHPGLKTETLGQPSQGPTNIDRHVHFETGDIAAGFAAADLILEREFETATVHQGYIEPQVSTALWNEDGQLKIWTSTQGSFTARHQTAELLQLPISKVTVTPCEIGGGFGGKIAVYLEPVAAILSRKSGRAVKMTMQRDEVFEGTGPTPASFIRVKLGATKDGKLTAGQAYLAYESGAFPGGVIGPGTMCIFSCVELPNAVVDGYDVCVNKPKTQAYRAPGATQAAFAFESTFNELAEQLQIDPIAIRRINGVKEGSRRVDGPVYPRIGYLECLEAAQNSSHWNSPLEGPNQGRGIAAGYWFNIGLKSSVSASVNPDGTVNLLEGSTDIGGTRTSIAMQLAETLGIPAADVLPKVVDTDSIGYTDVTGGSRTTFATGMAAHKVGLKLLEQLTARAAFLWDCDPAEVKVDGDLYRWRDQQLTFKQLAEKLPSAGDPVVGHASVSPEGPTNGFGVHIVDVEVDPDTAKVKILRYTAIQDAGKAIHPSYVEGQMQGGAVQGIGWALNEEYFYGDDHKMRNASLLDYRIPTCLDVPMIDTIIVEVPNPNHPFGVRGVGETPIVPPPGAIADAIFQATGVRATRLPISPPRLWKAMSQLAK</sequence>
<dbReference type="InterPro" id="IPR037165">
    <property type="entry name" value="AldOxase/xan_DH_Mopterin-bd_sf"/>
</dbReference>
<dbReference type="Pfam" id="PF20256">
    <property type="entry name" value="MoCoBD_2"/>
    <property type="match status" value="1"/>
</dbReference>
<gene>
    <name evidence="4" type="ORF">DSM3645_02358</name>
</gene>
<dbReference type="HOGENOM" id="CLU_001681_2_1_0"/>
<dbReference type="EMBL" id="AANZ01000014">
    <property type="protein sequence ID" value="EAQ79281.1"/>
    <property type="molecule type" value="Genomic_DNA"/>
</dbReference>
<comment type="caution">
    <text evidence="4">The sequence shown here is derived from an EMBL/GenBank/DDBJ whole genome shotgun (WGS) entry which is preliminary data.</text>
</comment>
<dbReference type="InterPro" id="IPR008274">
    <property type="entry name" value="AldOxase/xan_DH_MoCoBD1"/>
</dbReference>